<evidence type="ECO:0000313" key="3">
    <source>
        <dbReference type="Proteomes" id="UP000256269"/>
    </source>
</evidence>
<feature type="transmembrane region" description="Helical" evidence="1">
    <location>
        <begin position="6"/>
        <end position="26"/>
    </location>
</feature>
<comment type="caution">
    <text evidence="2">The sequence shown here is derived from an EMBL/GenBank/DDBJ whole genome shotgun (WGS) entry which is preliminary data.</text>
</comment>
<organism evidence="2 3">
    <name type="scientific">Kutzneria buriramensis</name>
    <dbReference type="NCBI Taxonomy" id="1045776"/>
    <lineage>
        <taxon>Bacteria</taxon>
        <taxon>Bacillati</taxon>
        <taxon>Actinomycetota</taxon>
        <taxon>Actinomycetes</taxon>
        <taxon>Pseudonocardiales</taxon>
        <taxon>Pseudonocardiaceae</taxon>
        <taxon>Kutzneria</taxon>
    </lineage>
</organism>
<keyword evidence="1" id="KW-0812">Transmembrane</keyword>
<evidence type="ECO:0000256" key="1">
    <source>
        <dbReference type="SAM" id="Phobius"/>
    </source>
</evidence>
<dbReference type="AlphaFoldDB" id="A0A3E0HGV7"/>
<proteinExistence type="predicted"/>
<reference evidence="2 3" key="1">
    <citation type="submission" date="2018-08" db="EMBL/GenBank/DDBJ databases">
        <title>Genomic Encyclopedia of Archaeal and Bacterial Type Strains, Phase II (KMG-II): from individual species to whole genera.</title>
        <authorList>
            <person name="Goeker M."/>
        </authorList>
    </citation>
    <scope>NUCLEOTIDE SEQUENCE [LARGE SCALE GENOMIC DNA]</scope>
    <source>
        <strain evidence="2 3">DSM 45791</strain>
    </source>
</reference>
<keyword evidence="1" id="KW-1133">Transmembrane helix</keyword>
<protein>
    <submittedName>
        <fullName evidence="2">Uncharacterized protein</fullName>
    </submittedName>
</protein>
<gene>
    <name evidence="2" type="ORF">BCF44_108422</name>
</gene>
<dbReference type="EMBL" id="QUNO01000008">
    <property type="protein sequence ID" value="REH44941.1"/>
    <property type="molecule type" value="Genomic_DNA"/>
</dbReference>
<dbReference type="OrthoDB" id="9986030at2"/>
<dbReference type="Proteomes" id="UP000256269">
    <property type="component" value="Unassembled WGS sequence"/>
</dbReference>
<accession>A0A3E0HGV7</accession>
<keyword evidence="1" id="KW-0472">Membrane</keyword>
<keyword evidence="3" id="KW-1185">Reference proteome</keyword>
<feature type="transmembrane region" description="Helical" evidence="1">
    <location>
        <begin position="68"/>
        <end position="89"/>
    </location>
</feature>
<dbReference type="RefSeq" id="WP_116176833.1">
    <property type="nucleotide sequence ID" value="NZ_CP144375.1"/>
</dbReference>
<evidence type="ECO:0000313" key="2">
    <source>
        <dbReference type="EMBL" id="REH44941.1"/>
    </source>
</evidence>
<sequence>MTDRYAKWVVGVLVTSVVGLVIGLILHAKYAADVQSCSTLFHKAEQALSSSYRATCTTASSMTGIGTAIMVVCGCVAVLAVIVGIVRYMQVHQNTSA</sequence>
<name>A0A3E0HGV7_9PSEU</name>